<evidence type="ECO:0000256" key="2">
    <source>
        <dbReference type="ARBA" id="ARBA00023163"/>
    </source>
</evidence>
<protein>
    <recommendedName>
        <fullName evidence="4">SET domain-containing protein</fullName>
    </recommendedName>
</protein>
<feature type="region of interest" description="Disordered" evidence="3">
    <location>
        <begin position="691"/>
        <end position="751"/>
    </location>
</feature>
<feature type="compositionally biased region" description="Basic residues" evidence="3">
    <location>
        <begin position="1425"/>
        <end position="1441"/>
    </location>
</feature>
<feature type="region of interest" description="Disordered" evidence="3">
    <location>
        <begin position="1477"/>
        <end position="1533"/>
    </location>
</feature>
<comment type="caution">
    <text evidence="5">The sequence shown here is derived from an EMBL/GenBank/DDBJ whole genome shotgun (WGS) entry which is preliminary data.</text>
</comment>
<dbReference type="SMART" id="SM00317">
    <property type="entry name" value="SET"/>
    <property type="match status" value="1"/>
</dbReference>
<accession>A0AAV9JNK0</accession>
<dbReference type="EMBL" id="JAVFHQ010000012">
    <property type="protein sequence ID" value="KAK4547138.1"/>
    <property type="molecule type" value="Genomic_DNA"/>
</dbReference>
<feature type="compositionally biased region" description="Polar residues" evidence="3">
    <location>
        <begin position="146"/>
        <end position="167"/>
    </location>
</feature>
<dbReference type="PANTHER" id="PTHR45747:SF4">
    <property type="entry name" value="HISTONE-LYSINE N-METHYLTRANSFERASE E(Z)"/>
    <property type="match status" value="1"/>
</dbReference>
<dbReference type="GO" id="GO:0046976">
    <property type="term" value="F:histone H3K27 methyltransferase activity"/>
    <property type="evidence" value="ECO:0007669"/>
    <property type="project" value="TreeGrafter"/>
</dbReference>
<dbReference type="GO" id="GO:0031507">
    <property type="term" value="P:heterochromatin formation"/>
    <property type="evidence" value="ECO:0007669"/>
    <property type="project" value="TreeGrafter"/>
</dbReference>
<feature type="compositionally biased region" description="Basic residues" evidence="3">
    <location>
        <begin position="1521"/>
        <end position="1533"/>
    </location>
</feature>
<evidence type="ECO:0000313" key="6">
    <source>
        <dbReference type="Proteomes" id="UP001324427"/>
    </source>
</evidence>
<sequence>MPLQYITSKGILHLRDVNVQNKTILVDATIRDELSRRVAATGLPAITSGRGPQIRALVLSKSPVRPSALAMAPRGSREIIDLSVSDDEIPQKSAQTRQPAATTARKSEVRLVPPRKEGSLKGPSSPRNARNHGLSRPHVDPPISNKLRTSTGNLSTPTSAQAVNRANVQEKTHGTERTSAGGANKPGFQGKARSFTASKEIHSSDDGSDDELAPADSFISPRAPPKTFVATRPEAKPSDPMRAGGAKRSREDGGSKIGPPKKRPKSNIKSDGSRLLTSGDGGVRPSKPHASLSARTGRPKSPTRKSYPGPTVDLTTPTKDVVNLLSDEDEEEEGRLAPRGGKAPGRQHSLLAGKSPTVRVQRHSNPRTLASDSGADKRLPSILNRDTTALSSAAPDTDREVRNRLPLATSALSTNMSATEQVGEKAGPSKDSSVASLNGQAGARSVYSGLKPASGRGPEPGHPLAALNGHEGGSETLDGKVTESNREETSNAGIATAGHPTGNQPDGTISALRNDEPAGPRRAFGAPRGLHANGPIPVSDMEQTSEQKPQRSDVDKGHASLNTNGRIAEDGPDNTAQAHAGSGMSGRPRKSDELAAQNSVQDDSPTEPIVGHQDIDPEKALPQSTDHAKWPTAAAESMGASEPAKVRQSFTPVCASRSTDTHFEVPNPSATAQVEMSEAPALVEDAVTRNPASLPSNSLRDSASPIDKSAQAQPHGEGGEMEMELTNGESVDTGGADPGATPALQAQAQVHDPRKSKVVLFALGLSKQVEMVLGKYLEEMRGDNEYWNKHWLKRARISLDKPKPIVSQQTTAHAFAGRTGEPYSFAALKPLQLRPGGKTTSGGHTAQFTVEKMAPSGLKSNKISLSVPVTLLSIEDSMPNYSHAVSIKCNFLAPNTKSLQYWPYFGDNFDFDEAESLKEQYTLDIHKRPRKLLRLLQAQKLDVYVEDALLELDLVWDDVLRFLLEVEPDVGSDPDAKQALLARHESCSEDFSRNHQRTAIVLSSLRPSSPEKLARAAVLCEIFHKMSWISLWHVARRHQLRAVPDDGFIDKTDLVNELTCRVCLRFDCPYHGEIDEHDDSDDDADSESAVDKAIVTDIICPPKVNYRTRMAFPATFEAPVAAELSLAQKKDRHAVEFWQGKDADQLWKHEADERGPFYPCDHPGLSCEEEDCCACSTEKMRKGRKLVCFDDDRCVCYRLGRECDPDLCGACGVLEVLDPVNRYNDHVLRGRCCNASTQRGVPKRTLLGDSGIHGFGLYAGEDIRRHEFVGEYKGEVITKEEAERRGAVYEFQKLSYLFSLNNKQEIDSTYFGNKIRFINHGGNGKNTLYPRIFLVNAVHRIALYADRSIKSGEELLFDYGPKFPNEQLGGKTSVPRVRNSDLVHEEFYDIEYEMDDSGNRRARKALAPKPRGRPPKAETGGPAGTKKRGGARPGSGRKPHKSAPEPVLYDDEDDLEAGGSAGARLAAFNISDDVDAMEDAASAGADEDDVFEPAESVDEESEASEEDEDDDTGGMAAGRFRGVRGRPRRRPDL</sequence>
<dbReference type="SUPFAM" id="SSF82199">
    <property type="entry name" value="SET domain"/>
    <property type="match status" value="1"/>
</dbReference>
<proteinExistence type="predicted"/>
<feature type="compositionally biased region" description="Low complexity" evidence="3">
    <location>
        <begin position="94"/>
        <end position="104"/>
    </location>
</feature>
<keyword evidence="1" id="KW-0805">Transcription regulation</keyword>
<dbReference type="InterPro" id="IPR046341">
    <property type="entry name" value="SET_dom_sf"/>
</dbReference>
<dbReference type="Proteomes" id="UP001324427">
    <property type="component" value="Unassembled WGS sequence"/>
</dbReference>
<dbReference type="InterPro" id="IPR045318">
    <property type="entry name" value="EZH1/2-like"/>
</dbReference>
<feature type="compositionally biased region" description="Polar residues" evidence="3">
    <location>
        <begin position="410"/>
        <end position="420"/>
    </location>
</feature>
<evidence type="ECO:0000313" key="5">
    <source>
        <dbReference type="EMBL" id="KAK4547138.1"/>
    </source>
</evidence>
<name>A0AAV9JNK0_9PEZI</name>
<evidence type="ECO:0000259" key="4">
    <source>
        <dbReference type="PROSITE" id="PS50280"/>
    </source>
</evidence>
<dbReference type="PROSITE" id="PS50280">
    <property type="entry name" value="SET"/>
    <property type="match status" value="1"/>
</dbReference>
<evidence type="ECO:0000256" key="3">
    <source>
        <dbReference type="SAM" id="MobiDB-lite"/>
    </source>
</evidence>
<feature type="compositionally biased region" description="Basic and acidic residues" evidence="3">
    <location>
        <begin position="548"/>
        <end position="558"/>
    </location>
</feature>
<evidence type="ECO:0000256" key="1">
    <source>
        <dbReference type="ARBA" id="ARBA00023015"/>
    </source>
</evidence>
<organism evidence="5 6">
    <name type="scientific">Oleoguttula mirabilis</name>
    <dbReference type="NCBI Taxonomy" id="1507867"/>
    <lineage>
        <taxon>Eukaryota</taxon>
        <taxon>Fungi</taxon>
        <taxon>Dikarya</taxon>
        <taxon>Ascomycota</taxon>
        <taxon>Pezizomycotina</taxon>
        <taxon>Dothideomycetes</taxon>
        <taxon>Dothideomycetidae</taxon>
        <taxon>Mycosphaerellales</taxon>
        <taxon>Teratosphaeriaceae</taxon>
        <taxon>Oleoguttula</taxon>
    </lineage>
</organism>
<feature type="compositionally biased region" description="Basic and acidic residues" evidence="3">
    <location>
        <begin position="105"/>
        <end position="119"/>
    </location>
</feature>
<feature type="compositionally biased region" description="Polar residues" evidence="3">
    <location>
        <begin position="691"/>
        <end position="701"/>
    </location>
</feature>
<feature type="compositionally biased region" description="Polar residues" evidence="3">
    <location>
        <begin position="430"/>
        <end position="439"/>
    </location>
</feature>
<dbReference type="GO" id="GO:0005634">
    <property type="term" value="C:nucleus"/>
    <property type="evidence" value="ECO:0007669"/>
    <property type="project" value="TreeGrafter"/>
</dbReference>
<gene>
    <name evidence="5" type="ORF">LTR36_001359</name>
</gene>
<dbReference type="PANTHER" id="PTHR45747">
    <property type="entry name" value="HISTONE-LYSINE N-METHYLTRANSFERASE E(Z)"/>
    <property type="match status" value="1"/>
</dbReference>
<dbReference type="Gene3D" id="2.170.270.10">
    <property type="entry name" value="SET domain"/>
    <property type="match status" value="1"/>
</dbReference>
<feature type="compositionally biased region" description="Basic residues" evidence="3">
    <location>
        <begin position="1400"/>
        <end position="1414"/>
    </location>
</feature>
<feature type="compositionally biased region" description="Basic and acidic residues" evidence="3">
    <location>
        <begin position="477"/>
        <end position="489"/>
    </location>
</feature>
<dbReference type="GO" id="GO:0003682">
    <property type="term" value="F:chromatin binding"/>
    <property type="evidence" value="ECO:0007669"/>
    <property type="project" value="TreeGrafter"/>
</dbReference>
<feature type="domain" description="SET" evidence="4">
    <location>
        <begin position="1243"/>
        <end position="1360"/>
    </location>
</feature>
<keyword evidence="6" id="KW-1185">Reference proteome</keyword>
<dbReference type="Pfam" id="PF00856">
    <property type="entry name" value="SET"/>
    <property type="match status" value="1"/>
</dbReference>
<feature type="compositionally biased region" description="Acidic residues" evidence="3">
    <location>
        <begin position="1485"/>
        <end position="1512"/>
    </location>
</feature>
<feature type="region of interest" description="Disordered" evidence="3">
    <location>
        <begin position="1398"/>
        <end position="1457"/>
    </location>
</feature>
<dbReference type="InterPro" id="IPR001214">
    <property type="entry name" value="SET_dom"/>
</dbReference>
<feature type="region of interest" description="Disordered" evidence="3">
    <location>
        <begin position="83"/>
        <end position="646"/>
    </location>
</feature>
<reference evidence="5 6" key="1">
    <citation type="submission" date="2021-11" db="EMBL/GenBank/DDBJ databases">
        <title>Black yeast isolated from Biological Soil Crust.</title>
        <authorList>
            <person name="Kurbessoian T."/>
        </authorList>
    </citation>
    <scope>NUCLEOTIDE SEQUENCE [LARGE SCALE GENOMIC DNA]</scope>
    <source>
        <strain evidence="5 6">CCFEE 5522</strain>
    </source>
</reference>
<keyword evidence="2" id="KW-0804">Transcription</keyword>